<organism evidence="2 3">
    <name type="scientific">Habropoda laboriosa</name>
    <dbReference type="NCBI Taxonomy" id="597456"/>
    <lineage>
        <taxon>Eukaryota</taxon>
        <taxon>Metazoa</taxon>
        <taxon>Ecdysozoa</taxon>
        <taxon>Arthropoda</taxon>
        <taxon>Hexapoda</taxon>
        <taxon>Insecta</taxon>
        <taxon>Pterygota</taxon>
        <taxon>Neoptera</taxon>
        <taxon>Endopterygota</taxon>
        <taxon>Hymenoptera</taxon>
        <taxon>Apocrita</taxon>
        <taxon>Aculeata</taxon>
        <taxon>Apoidea</taxon>
        <taxon>Anthophila</taxon>
        <taxon>Apidae</taxon>
        <taxon>Habropoda</taxon>
    </lineage>
</organism>
<evidence type="ECO:0000313" key="2">
    <source>
        <dbReference type="EMBL" id="KOC63632.1"/>
    </source>
</evidence>
<proteinExistence type="predicted"/>
<protein>
    <submittedName>
        <fullName evidence="2">Uncharacterized protein</fullName>
    </submittedName>
</protein>
<dbReference type="Proteomes" id="UP000053825">
    <property type="component" value="Unassembled WGS sequence"/>
</dbReference>
<dbReference type="AlphaFoldDB" id="A0A0L7QYH3"/>
<keyword evidence="3" id="KW-1185">Reference proteome</keyword>
<reference evidence="2 3" key="1">
    <citation type="submission" date="2015-07" db="EMBL/GenBank/DDBJ databases">
        <title>The genome of Habropoda laboriosa.</title>
        <authorList>
            <person name="Pan H."/>
            <person name="Kapheim K."/>
        </authorList>
    </citation>
    <scope>NUCLEOTIDE SEQUENCE [LARGE SCALE GENOMIC DNA]</scope>
    <source>
        <strain evidence="2">0110345459</strain>
    </source>
</reference>
<name>A0A0L7QYH3_9HYME</name>
<evidence type="ECO:0000256" key="1">
    <source>
        <dbReference type="SAM" id="MobiDB-lite"/>
    </source>
</evidence>
<accession>A0A0L7QYH3</accession>
<evidence type="ECO:0000313" key="3">
    <source>
        <dbReference type="Proteomes" id="UP000053825"/>
    </source>
</evidence>
<gene>
    <name evidence="2" type="ORF">WH47_00700</name>
</gene>
<feature type="region of interest" description="Disordered" evidence="1">
    <location>
        <begin position="1"/>
        <end position="44"/>
    </location>
</feature>
<dbReference type="EMBL" id="KQ414688">
    <property type="protein sequence ID" value="KOC63632.1"/>
    <property type="molecule type" value="Genomic_DNA"/>
</dbReference>
<sequence>MPFKIIATDGKILRDPESNPRPQAGRPSEPLPTTPTTPSQARLQTPLDSIFIFSLRGNHIKTLSKALEPKETSFQVLHAIFTSSPFKKAFNRKRRNYIYFLDRPSS</sequence>